<keyword evidence="5 11" id="KW-0479">Metal-binding</keyword>
<dbReference type="Gene3D" id="1.10.246.80">
    <property type="match status" value="1"/>
</dbReference>
<proteinExistence type="inferred from homology"/>
<evidence type="ECO:0000259" key="12">
    <source>
        <dbReference type="Pfam" id="PF01743"/>
    </source>
</evidence>
<evidence type="ECO:0000256" key="3">
    <source>
        <dbReference type="ARBA" id="ARBA00022694"/>
    </source>
</evidence>
<comment type="miscellaneous">
    <text evidence="11">A single active site specifically recognizes both ATP and CTP and is responsible for their addition.</text>
</comment>
<dbReference type="PANTHER" id="PTHR46173:SF1">
    <property type="entry name" value="CCA TRNA NUCLEOTIDYLTRANSFERASE 1, MITOCHONDRIAL"/>
    <property type="match status" value="1"/>
</dbReference>
<keyword evidence="2 11" id="KW-0808">Transferase</keyword>
<comment type="caution">
    <text evidence="15">The sequence shown here is derived from an EMBL/GenBank/DDBJ whole genome shotgun (WGS) entry which is preliminary data.</text>
</comment>
<evidence type="ECO:0000256" key="10">
    <source>
        <dbReference type="ARBA" id="ARBA00022884"/>
    </source>
</evidence>
<reference evidence="15 16" key="1">
    <citation type="submission" date="2022-01" db="EMBL/GenBank/DDBJ databases">
        <title>Alkalihalobacillus sp. EGI L200015, a novel bacterium isolated from a salt lake sediment.</title>
        <authorList>
            <person name="Gao L."/>
            <person name="Fang B.-Z."/>
            <person name="Li W.-J."/>
        </authorList>
    </citation>
    <scope>NUCLEOTIDE SEQUENCE [LARGE SCALE GENOMIC DNA]</scope>
    <source>
        <strain evidence="15 16">KCTC 12718</strain>
    </source>
</reference>
<keyword evidence="10 11" id="KW-0694">RNA-binding</keyword>
<evidence type="ECO:0000313" key="16">
    <source>
        <dbReference type="Proteomes" id="UP001649381"/>
    </source>
</evidence>
<evidence type="ECO:0000256" key="8">
    <source>
        <dbReference type="ARBA" id="ARBA00022840"/>
    </source>
</evidence>
<dbReference type="InterPro" id="IPR032810">
    <property type="entry name" value="CCA-adding_enz_C"/>
</dbReference>
<sequence>MSLKKAKEIIRQLHKNGHEAYIVGGVVRDQLLGRPLGDIDIATSAIPEMVQRIFEKTIPVGIEHGTVIVRMEGESFEVTTFRKEGEYEDFRHPSEVVFHDSIEKDLSRRDFTVNAMALSSDGKIIDPYSGKEDLANKLIRAVGNAEDRFQEDPLRMMRALRFISTLGFHLHQDTRLALISCGPLLKKVSVERIREEFTKLLLGRHCEQALKCIKEMRLDPFLPSGPFALTFNQVTKYDWNHLETAVERWAGLLIRIGVERPYDWLNEWKLPTILRKRISELVQIIRAEPDFSCDLTLYHYGVEQMVSASNVKRFMNEDPGVSEKHILNRYDQLSLKDRSQLAIDGNDLMDMVKRTPGPWIAEILEEIEQRVVKGEVKNTFPDIKEWINECKRPLESD</sequence>
<comment type="cofactor">
    <cofactor evidence="1 11">
        <name>Mg(2+)</name>
        <dbReference type="ChEBI" id="CHEBI:18420"/>
    </cofactor>
</comment>
<evidence type="ECO:0000256" key="6">
    <source>
        <dbReference type="ARBA" id="ARBA00022741"/>
    </source>
</evidence>
<dbReference type="SUPFAM" id="SSF81301">
    <property type="entry name" value="Nucleotidyltransferase"/>
    <property type="match status" value="1"/>
</dbReference>
<gene>
    <name evidence="11" type="primary">cca</name>
    <name evidence="15" type="ORF">L2716_07420</name>
</gene>
<evidence type="ECO:0000256" key="5">
    <source>
        <dbReference type="ARBA" id="ARBA00022723"/>
    </source>
</evidence>
<comment type="catalytic activity">
    <reaction evidence="11">
        <text>a tRNA precursor + 2 CTP + ATP = a tRNA with a 3' CCA end + 3 diphosphate</text>
        <dbReference type="Rhea" id="RHEA:14433"/>
        <dbReference type="Rhea" id="RHEA-COMP:10465"/>
        <dbReference type="Rhea" id="RHEA-COMP:10468"/>
        <dbReference type="ChEBI" id="CHEBI:30616"/>
        <dbReference type="ChEBI" id="CHEBI:33019"/>
        <dbReference type="ChEBI" id="CHEBI:37563"/>
        <dbReference type="ChEBI" id="CHEBI:74896"/>
        <dbReference type="ChEBI" id="CHEBI:83071"/>
        <dbReference type="EC" id="2.7.7.72"/>
    </reaction>
</comment>
<evidence type="ECO:0000256" key="2">
    <source>
        <dbReference type="ARBA" id="ARBA00022679"/>
    </source>
</evidence>
<feature type="binding site" evidence="11">
    <location>
        <position position="28"/>
    </location>
    <ligand>
        <name>CTP</name>
        <dbReference type="ChEBI" id="CHEBI:37563"/>
    </ligand>
</feature>
<dbReference type="Pfam" id="PF13735">
    <property type="entry name" value="tRNA_NucTran2_2"/>
    <property type="match status" value="1"/>
</dbReference>
<feature type="binding site" evidence="11">
    <location>
        <position position="161"/>
    </location>
    <ligand>
        <name>CTP</name>
        <dbReference type="ChEBI" id="CHEBI:37563"/>
    </ligand>
</feature>
<evidence type="ECO:0000256" key="11">
    <source>
        <dbReference type="HAMAP-Rule" id="MF_01263"/>
    </source>
</evidence>
<dbReference type="GO" id="GO:0004810">
    <property type="term" value="F:CCA tRNA nucleotidyltransferase activity"/>
    <property type="evidence" value="ECO:0007669"/>
    <property type="project" value="UniProtKB-EC"/>
</dbReference>
<dbReference type="PANTHER" id="PTHR46173">
    <property type="entry name" value="CCA TRNA NUCLEOTIDYLTRANSFERASE 1, MITOCHONDRIAL"/>
    <property type="match status" value="1"/>
</dbReference>
<keyword evidence="8 11" id="KW-0067">ATP-binding</keyword>
<feature type="binding site" evidence="11">
    <location>
        <position position="155"/>
    </location>
    <ligand>
        <name>CTP</name>
        <dbReference type="ChEBI" id="CHEBI:37563"/>
    </ligand>
</feature>
<dbReference type="Proteomes" id="UP001649381">
    <property type="component" value="Unassembled WGS sequence"/>
</dbReference>
<dbReference type="Pfam" id="PF01743">
    <property type="entry name" value="PolyA_pol"/>
    <property type="match status" value="1"/>
</dbReference>
<dbReference type="Gene3D" id="1.10.110.30">
    <property type="match status" value="1"/>
</dbReference>
<comment type="similarity">
    <text evidence="11">Belongs to the tRNA nucleotidyltransferase/poly(A) polymerase family. Bacterial CCA-adding enzyme type 3 subfamily.</text>
</comment>
<protein>
    <recommendedName>
        <fullName evidence="11">CCA-adding enzyme</fullName>
        <ecNumber evidence="11">2.7.7.72</ecNumber>
    </recommendedName>
    <alternativeName>
        <fullName evidence="11">CCA tRNA nucleotidyltransferase</fullName>
    </alternativeName>
    <alternativeName>
        <fullName evidence="11">tRNA CCA-pyrophosphorylase</fullName>
    </alternativeName>
    <alternativeName>
        <fullName evidence="11">tRNA adenylyl-/cytidylyl- transferase</fullName>
    </alternativeName>
    <alternativeName>
        <fullName evidence="11">tRNA nucleotidyltransferase</fullName>
    </alternativeName>
    <alternativeName>
        <fullName evidence="11">tRNA-NT</fullName>
    </alternativeName>
</protein>
<comment type="subunit">
    <text evidence="11">Homodimer.</text>
</comment>
<feature type="binding site" evidence="11">
    <location>
        <position position="152"/>
    </location>
    <ligand>
        <name>CTP</name>
        <dbReference type="ChEBI" id="CHEBI:37563"/>
    </ligand>
</feature>
<feature type="binding site" evidence="11">
    <location>
        <position position="28"/>
    </location>
    <ligand>
        <name>ATP</name>
        <dbReference type="ChEBI" id="CHEBI:30616"/>
    </ligand>
</feature>
<dbReference type="CDD" id="cd05398">
    <property type="entry name" value="NT_ClassII-CCAase"/>
    <property type="match status" value="1"/>
</dbReference>
<keyword evidence="9 11" id="KW-0460">Magnesium</keyword>
<feature type="binding site" evidence="11">
    <location>
        <position position="158"/>
    </location>
    <ligand>
        <name>ATP</name>
        <dbReference type="ChEBI" id="CHEBI:30616"/>
    </ligand>
</feature>
<feature type="binding site" evidence="11">
    <location>
        <position position="158"/>
    </location>
    <ligand>
        <name>CTP</name>
        <dbReference type="ChEBI" id="CHEBI:37563"/>
    </ligand>
</feature>
<evidence type="ECO:0000259" key="13">
    <source>
        <dbReference type="Pfam" id="PF12627"/>
    </source>
</evidence>
<dbReference type="InterPro" id="IPR032828">
    <property type="entry name" value="PolyA_RNA-bd"/>
</dbReference>
<dbReference type="EMBL" id="JAKIJS010000001">
    <property type="protein sequence ID" value="MCF6137554.1"/>
    <property type="molecule type" value="Genomic_DNA"/>
</dbReference>
<feature type="binding site" evidence="11">
    <location>
        <position position="109"/>
    </location>
    <ligand>
        <name>CTP</name>
        <dbReference type="ChEBI" id="CHEBI:37563"/>
    </ligand>
</feature>
<keyword evidence="4 11" id="KW-0548">Nucleotidyltransferase</keyword>
<evidence type="ECO:0000313" key="15">
    <source>
        <dbReference type="EMBL" id="MCF6137554.1"/>
    </source>
</evidence>
<dbReference type="HAMAP" id="MF_01263">
    <property type="entry name" value="CCA_bact_type3"/>
    <property type="match status" value="1"/>
</dbReference>
<evidence type="ECO:0000259" key="14">
    <source>
        <dbReference type="Pfam" id="PF13735"/>
    </source>
</evidence>
<feature type="binding site" evidence="11">
    <location>
        <position position="40"/>
    </location>
    <ligand>
        <name>Mg(2+)</name>
        <dbReference type="ChEBI" id="CHEBI:18420"/>
    </ligand>
</feature>
<feature type="binding site" evidence="11">
    <location>
        <position position="161"/>
    </location>
    <ligand>
        <name>ATP</name>
        <dbReference type="ChEBI" id="CHEBI:30616"/>
    </ligand>
</feature>
<feature type="binding site" evidence="11">
    <location>
        <position position="155"/>
    </location>
    <ligand>
        <name>ATP</name>
        <dbReference type="ChEBI" id="CHEBI:30616"/>
    </ligand>
</feature>
<dbReference type="InterPro" id="IPR023068">
    <property type="entry name" value="CCA-adding_enz_firmicutes"/>
</dbReference>
<evidence type="ECO:0000256" key="9">
    <source>
        <dbReference type="ARBA" id="ARBA00022842"/>
    </source>
</evidence>
<dbReference type="EC" id="2.7.7.72" evidence="11"/>
<dbReference type="InterPro" id="IPR050264">
    <property type="entry name" value="Bact_CCA-adding_enz_type3_sf"/>
</dbReference>
<name>A0ABS9GXT6_9BACL</name>
<feature type="domain" description="tRNA nucleotidyltransferase/poly(A) polymerase RNA and SrmB- binding" evidence="13">
    <location>
        <begin position="167"/>
        <end position="218"/>
    </location>
</feature>
<dbReference type="InterPro" id="IPR043519">
    <property type="entry name" value="NT_sf"/>
</dbReference>
<dbReference type="Pfam" id="PF12627">
    <property type="entry name" value="PolyA_pol_RNAbd"/>
    <property type="match status" value="1"/>
</dbReference>
<dbReference type="SUPFAM" id="SSF81891">
    <property type="entry name" value="Poly A polymerase C-terminal region-like"/>
    <property type="match status" value="1"/>
</dbReference>
<feature type="binding site" evidence="11">
    <location>
        <position position="109"/>
    </location>
    <ligand>
        <name>ATP</name>
        <dbReference type="ChEBI" id="CHEBI:30616"/>
    </ligand>
</feature>
<dbReference type="InterPro" id="IPR002646">
    <property type="entry name" value="PolA_pol_head_dom"/>
</dbReference>
<evidence type="ECO:0000256" key="4">
    <source>
        <dbReference type="ARBA" id="ARBA00022695"/>
    </source>
</evidence>
<organism evidence="15 16">
    <name type="scientific">Pseudalkalibacillus berkeleyi</name>
    <dbReference type="NCBI Taxonomy" id="1069813"/>
    <lineage>
        <taxon>Bacteria</taxon>
        <taxon>Bacillati</taxon>
        <taxon>Bacillota</taxon>
        <taxon>Bacilli</taxon>
        <taxon>Bacillales</taxon>
        <taxon>Fictibacillaceae</taxon>
        <taxon>Pseudalkalibacillus</taxon>
    </lineage>
</organism>
<comment type="catalytic activity">
    <reaction evidence="11">
        <text>a tRNA with a 3' CCA end + 2 CTP + ATP = a tRNA with a 3' CCACCA end + 3 diphosphate</text>
        <dbReference type="Rhea" id="RHEA:76235"/>
        <dbReference type="Rhea" id="RHEA-COMP:10468"/>
        <dbReference type="Rhea" id="RHEA-COMP:18655"/>
        <dbReference type="ChEBI" id="CHEBI:30616"/>
        <dbReference type="ChEBI" id="CHEBI:33019"/>
        <dbReference type="ChEBI" id="CHEBI:37563"/>
        <dbReference type="ChEBI" id="CHEBI:83071"/>
        <dbReference type="ChEBI" id="CHEBI:195187"/>
    </reaction>
</comment>
<keyword evidence="3 11" id="KW-0819">tRNA processing</keyword>
<feature type="domain" description="CCA-adding enzyme C-terminal" evidence="14">
    <location>
        <begin position="241"/>
        <end position="386"/>
    </location>
</feature>
<comment type="function">
    <text evidence="11">Catalyzes the addition and repair of the essential 3'-terminal CCA sequence in tRNAs without using a nucleic acid template. Adds these three nucleotides in the order of C, C, and A to the tRNA nucleotide-73, using CTP and ATP as substrates and producing inorganic pyrophosphate. tRNA 3'-terminal CCA addition is required both for tRNA processing and repair. Also involved in tRNA surveillance by mediating tandem CCA addition to generate a CCACCA at the 3' terminus of unstable tRNAs. While stable tRNAs receive only 3'-terminal CCA, unstable tRNAs are marked with CCACCA and rapidly degraded.</text>
</comment>
<evidence type="ECO:0000256" key="7">
    <source>
        <dbReference type="ARBA" id="ARBA00022800"/>
    </source>
</evidence>
<feature type="binding site" evidence="11">
    <location>
        <position position="152"/>
    </location>
    <ligand>
        <name>ATP</name>
        <dbReference type="ChEBI" id="CHEBI:30616"/>
    </ligand>
</feature>
<dbReference type="NCBIfam" id="NF009814">
    <property type="entry name" value="PRK13299.1"/>
    <property type="match status" value="1"/>
</dbReference>
<dbReference type="Gene3D" id="3.30.460.10">
    <property type="entry name" value="Beta Polymerase, domain 2"/>
    <property type="match status" value="1"/>
</dbReference>
<accession>A0ABS9GXT6</accession>
<evidence type="ECO:0000256" key="1">
    <source>
        <dbReference type="ARBA" id="ARBA00001946"/>
    </source>
</evidence>
<dbReference type="RefSeq" id="WP_236333254.1">
    <property type="nucleotide sequence ID" value="NZ_JAKIJS010000001.1"/>
</dbReference>
<keyword evidence="16" id="KW-1185">Reference proteome</keyword>
<feature type="domain" description="Poly A polymerase head" evidence="12">
    <location>
        <begin position="20"/>
        <end position="140"/>
    </location>
</feature>
<keyword evidence="7 11" id="KW-0692">RNA repair</keyword>
<dbReference type="Gene3D" id="1.20.58.560">
    <property type="match status" value="1"/>
</dbReference>
<feature type="binding site" evidence="11">
    <location>
        <position position="38"/>
    </location>
    <ligand>
        <name>Mg(2+)</name>
        <dbReference type="ChEBI" id="CHEBI:18420"/>
    </ligand>
</feature>
<keyword evidence="6 11" id="KW-0547">Nucleotide-binding</keyword>
<feature type="binding site" evidence="11">
    <location>
        <position position="25"/>
    </location>
    <ligand>
        <name>ATP</name>
        <dbReference type="ChEBI" id="CHEBI:30616"/>
    </ligand>
</feature>
<feature type="binding site" evidence="11">
    <location>
        <position position="25"/>
    </location>
    <ligand>
        <name>CTP</name>
        <dbReference type="ChEBI" id="CHEBI:37563"/>
    </ligand>
</feature>